<evidence type="ECO:0000256" key="2">
    <source>
        <dbReference type="ARBA" id="ARBA00023002"/>
    </source>
</evidence>
<dbReference type="Pfam" id="PF00106">
    <property type="entry name" value="adh_short"/>
    <property type="match status" value="1"/>
</dbReference>
<dbReference type="PANTHER" id="PTHR43639:SF1">
    <property type="entry name" value="SHORT-CHAIN DEHYDROGENASE_REDUCTASE FAMILY PROTEIN"/>
    <property type="match status" value="1"/>
</dbReference>
<dbReference type="SMART" id="SM00822">
    <property type="entry name" value="PKS_KR"/>
    <property type="match status" value="1"/>
</dbReference>
<dbReference type="SUPFAM" id="SSF51735">
    <property type="entry name" value="NAD(P)-binding Rossmann-fold domains"/>
    <property type="match status" value="1"/>
</dbReference>
<dbReference type="PRINTS" id="PR00080">
    <property type="entry name" value="SDRFAMILY"/>
</dbReference>
<dbReference type="Gene3D" id="3.40.50.720">
    <property type="entry name" value="NAD(P)-binding Rossmann-like Domain"/>
    <property type="match status" value="1"/>
</dbReference>
<organism evidence="5 6">
    <name type="scientific">Bowmanella denitrificans</name>
    <dbReference type="NCBI Taxonomy" id="366582"/>
    <lineage>
        <taxon>Bacteria</taxon>
        <taxon>Pseudomonadati</taxon>
        <taxon>Pseudomonadota</taxon>
        <taxon>Gammaproteobacteria</taxon>
        <taxon>Alteromonadales</taxon>
        <taxon>Alteromonadaceae</taxon>
        <taxon>Bowmanella</taxon>
    </lineage>
</organism>
<evidence type="ECO:0000259" key="4">
    <source>
        <dbReference type="SMART" id="SM00822"/>
    </source>
</evidence>
<dbReference type="Proteomes" id="UP001501757">
    <property type="component" value="Unassembled WGS sequence"/>
</dbReference>
<accession>A0ABP3HP24</accession>
<protein>
    <submittedName>
        <fullName evidence="5">3-oxoacyl-ACP reductase FabG</fullName>
    </submittedName>
</protein>
<feature type="domain" description="Ketoreductase" evidence="4">
    <location>
        <begin position="7"/>
        <end position="188"/>
    </location>
</feature>
<dbReference type="InterPro" id="IPR020904">
    <property type="entry name" value="Sc_DH/Rdtase_CS"/>
</dbReference>
<comment type="similarity">
    <text evidence="1 3">Belongs to the short-chain dehydrogenases/reductases (SDR) family.</text>
</comment>
<comment type="caution">
    <text evidence="5">The sequence shown here is derived from an EMBL/GenBank/DDBJ whole genome shotgun (WGS) entry which is preliminary data.</text>
</comment>
<dbReference type="InterPro" id="IPR036291">
    <property type="entry name" value="NAD(P)-bd_dom_sf"/>
</dbReference>
<dbReference type="RefSeq" id="WP_343847474.1">
    <property type="nucleotide sequence ID" value="NZ_BAAAEI010000031.1"/>
</dbReference>
<sequence>MKNLTGKTVFITGGSRGIGAAIARKLAAMGAFVAFSYHNSEHAANALVAEIEHAGGNALAIKADNTDHRALQGAIQQLGASRKNIDILINNAGIFDARPVESFSVEDLDSTLNVNVRAVFIASQAVLKHMPNGGRIINIGSNLATRVPGPGLSLYAMSKAALVGLTKAMARELGHRRINVNIVHPGSTDTDMNPANGEHAGGQLALMAIPKFNSAMDVANVVSWLAEEAGQALTGTEITVDHGANI</sequence>
<dbReference type="PROSITE" id="PS00061">
    <property type="entry name" value="ADH_SHORT"/>
    <property type="match status" value="1"/>
</dbReference>
<keyword evidence="2" id="KW-0560">Oxidoreductase</keyword>
<proteinExistence type="inferred from homology"/>
<dbReference type="PRINTS" id="PR00081">
    <property type="entry name" value="GDHRDH"/>
</dbReference>
<name>A0ABP3HP24_9ALTE</name>
<evidence type="ECO:0000313" key="5">
    <source>
        <dbReference type="EMBL" id="GAA0374403.1"/>
    </source>
</evidence>
<dbReference type="CDD" id="cd05233">
    <property type="entry name" value="SDR_c"/>
    <property type="match status" value="1"/>
</dbReference>
<dbReference type="InterPro" id="IPR057326">
    <property type="entry name" value="KR_dom"/>
</dbReference>
<dbReference type="PANTHER" id="PTHR43639">
    <property type="entry name" value="OXIDOREDUCTASE, SHORT-CHAIN DEHYDROGENASE/REDUCTASE FAMILY (AFU_ORTHOLOGUE AFUA_5G02870)"/>
    <property type="match status" value="1"/>
</dbReference>
<dbReference type="EMBL" id="BAAAEI010000031">
    <property type="protein sequence ID" value="GAA0374403.1"/>
    <property type="molecule type" value="Genomic_DNA"/>
</dbReference>
<keyword evidence="6" id="KW-1185">Reference proteome</keyword>
<evidence type="ECO:0000256" key="1">
    <source>
        <dbReference type="ARBA" id="ARBA00006484"/>
    </source>
</evidence>
<evidence type="ECO:0000256" key="3">
    <source>
        <dbReference type="RuleBase" id="RU000363"/>
    </source>
</evidence>
<evidence type="ECO:0000313" key="6">
    <source>
        <dbReference type="Proteomes" id="UP001501757"/>
    </source>
</evidence>
<gene>
    <name evidence="5" type="ORF">GCM10009092_43280</name>
</gene>
<reference evidence="6" key="1">
    <citation type="journal article" date="2019" name="Int. J. Syst. Evol. Microbiol.">
        <title>The Global Catalogue of Microorganisms (GCM) 10K type strain sequencing project: providing services to taxonomists for standard genome sequencing and annotation.</title>
        <authorList>
            <consortium name="The Broad Institute Genomics Platform"/>
            <consortium name="The Broad Institute Genome Sequencing Center for Infectious Disease"/>
            <person name="Wu L."/>
            <person name="Ma J."/>
        </authorList>
    </citation>
    <scope>NUCLEOTIDE SEQUENCE [LARGE SCALE GENOMIC DNA]</scope>
    <source>
        <strain evidence="6">JCM 13378</strain>
    </source>
</reference>
<dbReference type="InterPro" id="IPR002347">
    <property type="entry name" value="SDR_fam"/>
</dbReference>